<dbReference type="HAMAP" id="MF_00238">
    <property type="entry name" value="Cytidyl_kinase_type1"/>
    <property type="match status" value="1"/>
</dbReference>
<dbReference type="Proteomes" id="UP000236173">
    <property type="component" value="Unassembled WGS sequence"/>
</dbReference>
<dbReference type="Gene3D" id="3.40.50.300">
    <property type="entry name" value="P-loop containing nucleotide triphosphate hydrolases"/>
    <property type="match status" value="1"/>
</dbReference>
<dbReference type="GO" id="GO:0006220">
    <property type="term" value="P:pyrimidine nucleotide metabolic process"/>
    <property type="evidence" value="ECO:0007669"/>
    <property type="project" value="UniProtKB-UniRule"/>
</dbReference>
<dbReference type="PANTHER" id="PTHR21299">
    <property type="entry name" value="CYTIDYLATE KINASE/PANTOATE-BETA-ALANINE LIGASE"/>
    <property type="match status" value="1"/>
</dbReference>
<dbReference type="GO" id="GO:0036431">
    <property type="term" value="F:dCMP kinase activity"/>
    <property type="evidence" value="ECO:0007669"/>
    <property type="project" value="InterPro"/>
</dbReference>
<dbReference type="InterPro" id="IPR011994">
    <property type="entry name" value="Cytidylate_kinase_dom"/>
</dbReference>
<accession>A0A2H5XAW7</accession>
<evidence type="ECO:0000256" key="4">
    <source>
        <dbReference type="ARBA" id="ARBA00022777"/>
    </source>
</evidence>
<feature type="domain" description="Cytidylate kinase" evidence="9">
    <location>
        <begin position="9"/>
        <end position="223"/>
    </location>
</feature>
<evidence type="ECO:0000256" key="3">
    <source>
        <dbReference type="ARBA" id="ARBA00022741"/>
    </source>
</evidence>
<sequence>MKRPNGIVIAIDGPAGAGKSTVAKLVARRLGYLYVDTGAMYRAVALKALRLGMEIGDEVTMSHLAQMTDIALCPESDGSVRVVLDGEDVTEAIRAPEVSEAASLVSAHAGVRDALTVKQKLLAEQGGVVMEGRDVQTVVAPDAEVKIFLTASLPERAKRRWSELRQRGVDISYEQVLRELLERDERDRTRAIAPLRKAPDAVEIDTTHLTPEAVADRIVALAESALKRRS</sequence>
<evidence type="ECO:0000256" key="7">
    <source>
        <dbReference type="ARBA" id="ARBA00048478"/>
    </source>
</evidence>
<comment type="catalytic activity">
    <reaction evidence="6 8">
        <text>dCMP + ATP = dCDP + ADP</text>
        <dbReference type="Rhea" id="RHEA:25094"/>
        <dbReference type="ChEBI" id="CHEBI:30616"/>
        <dbReference type="ChEBI" id="CHEBI:57566"/>
        <dbReference type="ChEBI" id="CHEBI:58593"/>
        <dbReference type="ChEBI" id="CHEBI:456216"/>
        <dbReference type="EC" id="2.7.4.25"/>
    </reaction>
</comment>
<keyword evidence="8" id="KW-0963">Cytoplasm</keyword>
<keyword evidence="2 8" id="KW-0808">Transferase</keyword>
<organism evidence="10 11">
    <name type="scientific">Candidatus Fervidibacter japonicus</name>
    <dbReference type="NCBI Taxonomy" id="2035412"/>
    <lineage>
        <taxon>Bacteria</taxon>
        <taxon>Candidatus Fervidibacterota</taxon>
        <taxon>Candidatus Fervidibacter</taxon>
    </lineage>
</organism>
<dbReference type="InterPro" id="IPR027417">
    <property type="entry name" value="P-loop_NTPase"/>
</dbReference>
<feature type="binding site" evidence="8">
    <location>
        <begin position="13"/>
        <end position="21"/>
    </location>
    <ligand>
        <name>ATP</name>
        <dbReference type="ChEBI" id="CHEBI:30616"/>
    </ligand>
</feature>
<dbReference type="CDD" id="cd02020">
    <property type="entry name" value="CMPK"/>
    <property type="match status" value="1"/>
</dbReference>
<dbReference type="GO" id="GO:0036430">
    <property type="term" value="F:CMP kinase activity"/>
    <property type="evidence" value="ECO:0007669"/>
    <property type="project" value="RHEA"/>
</dbReference>
<dbReference type="InterPro" id="IPR003136">
    <property type="entry name" value="Cytidylate_kin"/>
</dbReference>
<keyword evidence="5 8" id="KW-0067">ATP-binding</keyword>
<gene>
    <name evidence="10" type="primary">cmk_2</name>
    <name evidence="8" type="synonym">cmk</name>
    <name evidence="10" type="ORF">HRbin17_00843</name>
</gene>
<evidence type="ECO:0000256" key="8">
    <source>
        <dbReference type="HAMAP-Rule" id="MF_00238"/>
    </source>
</evidence>
<dbReference type="EMBL" id="BEHT01000009">
    <property type="protein sequence ID" value="GBC98341.1"/>
    <property type="molecule type" value="Genomic_DNA"/>
</dbReference>
<dbReference type="GO" id="GO:0005524">
    <property type="term" value="F:ATP binding"/>
    <property type="evidence" value="ECO:0007669"/>
    <property type="project" value="UniProtKB-UniRule"/>
</dbReference>
<dbReference type="NCBIfam" id="TIGR00017">
    <property type="entry name" value="cmk"/>
    <property type="match status" value="1"/>
</dbReference>
<comment type="caution">
    <text evidence="10">The sequence shown here is derived from an EMBL/GenBank/DDBJ whole genome shotgun (WGS) entry which is preliminary data.</text>
</comment>
<proteinExistence type="inferred from homology"/>
<evidence type="ECO:0000313" key="11">
    <source>
        <dbReference type="Proteomes" id="UP000236173"/>
    </source>
</evidence>
<dbReference type="Pfam" id="PF02224">
    <property type="entry name" value="Cytidylate_kin"/>
    <property type="match status" value="1"/>
</dbReference>
<comment type="catalytic activity">
    <reaction evidence="7 8">
        <text>CMP + ATP = CDP + ADP</text>
        <dbReference type="Rhea" id="RHEA:11600"/>
        <dbReference type="ChEBI" id="CHEBI:30616"/>
        <dbReference type="ChEBI" id="CHEBI:58069"/>
        <dbReference type="ChEBI" id="CHEBI:60377"/>
        <dbReference type="ChEBI" id="CHEBI:456216"/>
        <dbReference type="EC" id="2.7.4.25"/>
    </reaction>
</comment>
<dbReference type="EC" id="2.7.4.25" evidence="8"/>
<keyword evidence="4 8" id="KW-0418">Kinase</keyword>
<reference evidence="11" key="1">
    <citation type="submission" date="2017-09" db="EMBL/GenBank/DDBJ databases">
        <title>Metaegenomics of thermophilic ammonia-oxidizing enrichment culture.</title>
        <authorList>
            <person name="Kato S."/>
            <person name="Suzuki K."/>
        </authorList>
    </citation>
    <scope>NUCLEOTIDE SEQUENCE [LARGE SCALE GENOMIC DNA]</scope>
</reference>
<evidence type="ECO:0000256" key="5">
    <source>
        <dbReference type="ARBA" id="ARBA00022840"/>
    </source>
</evidence>
<keyword evidence="3 8" id="KW-0547">Nucleotide-binding</keyword>
<evidence type="ECO:0000313" key="10">
    <source>
        <dbReference type="EMBL" id="GBC98341.1"/>
    </source>
</evidence>
<name>A0A2H5XAW7_9BACT</name>
<evidence type="ECO:0000256" key="2">
    <source>
        <dbReference type="ARBA" id="ARBA00022679"/>
    </source>
</evidence>
<evidence type="ECO:0000259" key="9">
    <source>
        <dbReference type="Pfam" id="PF02224"/>
    </source>
</evidence>
<dbReference type="SUPFAM" id="SSF52540">
    <property type="entry name" value="P-loop containing nucleoside triphosphate hydrolases"/>
    <property type="match status" value="1"/>
</dbReference>
<comment type="similarity">
    <text evidence="1 8">Belongs to the cytidylate kinase family. Type 1 subfamily.</text>
</comment>
<dbReference type="GO" id="GO:0005829">
    <property type="term" value="C:cytosol"/>
    <property type="evidence" value="ECO:0007669"/>
    <property type="project" value="TreeGrafter"/>
</dbReference>
<evidence type="ECO:0000256" key="6">
    <source>
        <dbReference type="ARBA" id="ARBA00047615"/>
    </source>
</evidence>
<protein>
    <recommendedName>
        <fullName evidence="8">Cytidylate kinase</fullName>
        <shortName evidence="8">CK</shortName>
        <ecNumber evidence="8">2.7.4.25</ecNumber>
    </recommendedName>
    <alternativeName>
        <fullName evidence="8">Cytidine monophosphate kinase</fullName>
        <shortName evidence="8">CMP kinase</shortName>
    </alternativeName>
</protein>
<dbReference type="PANTHER" id="PTHR21299:SF2">
    <property type="entry name" value="CYTIDYLATE KINASE"/>
    <property type="match status" value="1"/>
</dbReference>
<dbReference type="AlphaFoldDB" id="A0A2H5XAW7"/>
<evidence type="ECO:0000256" key="1">
    <source>
        <dbReference type="ARBA" id="ARBA00009427"/>
    </source>
</evidence>
<comment type="subcellular location">
    <subcellularLocation>
        <location evidence="8">Cytoplasm</location>
    </subcellularLocation>
</comment>
<dbReference type="GO" id="GO:0015949">
    <property type="term" value="P:nucleobase-containing small molecule interconversion"/>
    <property type="evidence" value="ECO:0007669"/>
    <property type="project" value="TreeGrafter"/>
</dbReference>